<gene>
    <name evidence="5" type="ORF">DLAC_03347</name>
</gene>
<accession>A0A152A1U7</accession>
<dbReference type="InterPro" id="IPR006011">
    <property type="entry name" value="Syntaxin_N"/>
</dbReference>
<dbReference type="SMART" id="SM00397">
    <property type="entry name" value="t_SNARE"/>
    <property type="match status" value="1"/>
</dbReference>
<dbReference type="GO" id="GO:0006886">
    <property type="term" value="P:intracellular protein transport"/>
    <property type="evidence" value="ECO:0007669"/>
    <property type="project" value="TreeGrafter"/>
</dbReference>
<dbReference type="CDD" id="cd15840">
    <property type="entry name" value="SNARE_Qa"/>
    <property type="match status" value="1"/>
</dbReference>
<dbReference type="OrthoDB" id="19176at2759"/>
<dbReference type="InParanoid" id="A0A152A1U7"/>
<dbReference type="STRING" id="361077.A0A152A1U7"/>
<keyword evidence="3" id="KW-0812">Transmembrane</keyword>
<dbReference type="FunCoup" id="A0A152A1U7">
    <property type="interactions" value="578"/>
</dbReference>
<keyword evidence="3" id="KW-1133">Transmembrane helix</keyword>
<feature type="compositionally biased region" description="Polar residues" evidence="2">
    <location>
        <begin position="251"/>
        <end position="264"/>
    </location>
</feature>
<dbReference type="InterPro" id="IPR010989">
    <property type="entry name" value="SNARE"/>
</dbReference>
<dbReference type="Gene3D" id="1.20.5.110">
    <property type="match status" value="1"/>
</dbReference>
<dbReference type="SUPFAM" id="SSF47661">
    <property type="entry name" value="t-snare proteins"/>
    <property type="match status" value="1"/>
</dbReference>
<dbReference type="GO" id="GO:0012505">
    <property type="term" value="C:endomembrane system"/>
    <property type="evidence" value="ECO:0007669"/>
    <property type="project" value="TreeGrafter"/>
</dbReference>
<evidence type="ECO:0000256" key="1">
    <source>
        <dbReference type="ARBA" id="ARBA00009063"/>
    </source>
</evidence>
<dbReference type="Gene3D" id="1.20.58.70">
    <property type="match status" value="1"/>
</dbReference>
<feature type="compositionally biased region" description="Low complexity" evidence="2">
    <location>
        <begin position="49"/>
        <end position="68"/>
    </location>
</feature>
<name>A0A152A1U7_TIELA</name>
<sequence>MSNNNNNGFGGNYGYGGQQNRGGFGGNSAYGGNNGGYGGNSGFGGNSAYGGNQNQNQNQNQNFGGGYNFNNDNVNNNYNQYNNNNSNMGNGGGDDVSNNADYQATAQNIEQIQSAVSNLQKLVKQLGTPRDSMEVREKIRSCVESTAQFIKNESPKVKNLTALSNRSSPKNKLLYQKLVKDYNDSLKSFKNSAQLATTAEKNTPLPVQQNASFNNNSGSFGGRNSNNFGQQQFPQGNNSPYFEDNREDESQSLMESSRRQQLQQIEAEREYHNSIIQERDEDIKQIEQSIYQINEIFIDLSQLVGEQGVMLNNIESNLESTYLNTKEANVQLNQASKHQQSSRNKMCWLALILLIVAAVLGIILFFSLRK</sequence>
<feature type="transmembrane region" description="Helical" evidence="3">
    <location>
        <begin position="348"/>
        <end position="368"/>
    </location>
</feature>
<comment type="similarity">
    <text evidence="1">Belongs to the syntaxin family.</text>
</comment>
<organism evidence="5 6">
    <name type="scientific">Tieghemostelium lacteum</name>
    <name type="common">Slime mold</name>
    <name type="synonym">Dictyostelium lacteum</name>
    <dbReference type="NCBI Taxonomy" id="361077"/>
    <lineage>
        <taxon>Eukaryota</taxon>
        <taxon>Amoebozoa</taxon>
        <taxon>Evosea</taxon>
        <taxon>Eumycetozoa</taxon>
        <taxon>Dictyostelia</taxon>
        <taxon>Dictyosteliales</taxon>
        <taxon>Raperosteliaceae</taxon>
        <taxon>Tieghemostelium</taxon>
    </lineage>
</organism>
<feature type="compositionally biased region" description="Low complexity" evidence="2">
    <location>
        <begin position="209"/>
        <end position="240"/>
    </location>
</feature>
<feature type="domain" description="T-SNARE coiled-coil homology" evidence="4">
    <location>
        <begin position="273"/>
        <end position="335"/>
    </location>
</feature>
<proteinExistence type="inferred from homology"/>
<dbReference type="GO" id="GO:0048278">
    <property type="term" value="P:vesicle docking"/>
    <property type="evidence" value="ECO:0007669"/>
    <property type="project" value="TreeGrafter"/>
</dbReference>
<protein>
    <submittedName>
        <fullName evidence="5">Syntaxin 7</fullName>
    </submittedName>
</protein>
<feature type="region of interest" description="Disordered" evidence="2">
    <location>
        <begin position="201"/>
        <end position="264"/>
    </location>
</feature>
<evidence type="ECO:0000313" key="6">
    <source>
        <dbReference type="Proteomes" id="UP000076078"/>
    </source>
</evidence>
<keyword evidence="6" id="KW-1185">Reference proteome</keyword>
<dbReference type="PROSITE" id="PS50192">
    <property type="entry name" value="T_SNARE"/>
    <property type="match status" value="1"/>
</dbReference>
<feature type="region of interest" description="Disordered" evidence="2">
    <location>
        <begin position="47"/>
        <end position="68"/>
    </location>
</feature>
<evidence type="ECO:0000256" key="2">
    <source>
        <dbReference type="SAM" id="MobiDB-lite"/>
    </source>
</evidence>
<dbReference type="Pfam" id="PF05739">
    <property type="entry name" value="SNARE"/>
    <property type="match status" value="1"/>
</dbReference>
<dbReference type="AlphaFoldDB" id="A0A152A1U7"/>
<keyword evidence="3" id="KW-0472">Membrane</keyword>
<dbReference type="PANTHER" id="PTHR19957:SF38">
    <property type="entry name" value="LD27581P"/>
    <property type="match status" value="1"/>
</dbReference>
<dbReference type="OMA" id="LMTYTKQ"/>
<dbReference type="GO" id="GO:0031201">
    <property type="term" value="C:SNARE complex"/>
    <property type="evidence" value="ECO:0007669"/>
    <property type="project" value="TreeGrafter"/>
</dbReference>
<evidence type="ECO:0000256" key="3">
    <source>
        <dbReference type="SAM" id="Phobius"/>
    </source>
</evidence>
<comment type="caution">
    <text evidence="5">The sequence shown here is derived from an EMBL/GenBank/DDBJ whole genome shotgun (WGS) entry which is preliminary data.</text>
</comment>
<dbReference type="GO" id="GO:0000149">
    <property type="term" value="F:SNARE binding"/>
    <property type="evidence" value="ECO:0007669"/>
    <property type="project" value="TreeGrafter"/>
</dbReference>
<dbReference type="GO" id="GO:0006906">
    <property type="term" value="P:vesicle fusion"/>
    <property type="evidence" value="ECO:0007669"/>
    <property type="project" value="TreeGrafter"/>
</dbReference>
<reference evidence="5 6" key="1">
    <citation type="submission" date="2015-12" db="EMBL/GenBank/DDBJ databases">
        <title>Dictyostelia acquired genes for synthesis and detection of signals that induce cell-type specialization by lateral gene transfer from prokaryotes.</title>
        <authorList>
            <person name="Gloeckner G."/>
            <person name="Schaap P."/>
        </authorList>
    </citation>
    <scope>NUCLEOTIDE SEQUENCE [LARGE SCALE GENOMIC DNA]</scope>
    <source>
        <strain evidence="5 6">TK</strain>
    </source>
</reference>
<dbReference type="Pfam" id="PF14523">
    <property type="entry name" value="Syntaxin_2"/>
    <property type="match status" value="1"/>
</dbReference>
<dbReference type="InterPro" id="IPR045242">
    <property type="entry name" value="Syntaxin"/>
</dbReference>
<dbReference type="EMBL" id="LODT01000016">
    <property type="protein sequence ID" value="KYR00190.1"/>
    <property type="molecule type" value="Genomic_DNA"/>
</dbReference>
<dbReference type="PANTHER" id="PTHR19957">
    <property type="entry name" value="SYNTAXIN"/>
    <property type="match status" value="1"/>
</dbReference>
<dbReference type="Proteomes" id="UP000076078">
    <property type="component" value="Unassembled WGS sequence"/>
</dbReference>
<evidence type="ECO:0000259" key="4">
    <source>
        <dbReference type="PROSITE" id="PS50192"/>
    </source>
</evidence>
<dbReference type="GO" id="GO:0005484">
    <property type="term" value="F:SNAP receptor activity"/>
    <property type="evidence" value="ECO:0007669"/>
    <property type="project" value="TreeGrafter"/>
</dbReference>
<evidence type="ECO:0000313" key="5">
    <source>
        <dbReference type="EMBL" id="KYR00190.1"/>
    </source>
</evidence>
<dbReference type="InterPro" id="IPR000727">
    <property type="entry name" value="T_SNARE_dom"/>
</dbReference>